<dbReference type="RefSeq" id="WP_201371210.1">
    <property type="nucleotide sequence ID" value="NZ_BNJG01000001.1"/>
</dbReference>
<comment type="caution">
    <text evidence="1">The sequence shown here is derived from an EMBL/GenBank/DDBJ whole genome shotgun (WGS) entry which is preliminary data.</text>
</comment>
<organism evidence="1 2">
    <name type="scientific">Ktedonobacter robiniae</name>
    <dbReference type="NCBI Taxonomy" id="2778365"/>
    <lineage>
        <taxon>Bacteria</taxon>
        <taxon>Bacillati</taxon>
        <taxon>Chloroflexota</taxon>
        <taxon>Ktedonobacteria</taxon>
        <taxon>Ktedonobacterales</taxon>
        <taxon>Ktedonobacteraceae</taxon>
        <taxon>Ktedonobacter</taxon>
    </lineage>
</organism>
<evidence type="ECO:0000313" key="1">
    <source>
        <dbReference type="EMBL" id="GHO54506.1"/>
    </source>
</evidence>
<accession>A0ABQ3UP42</accession>
<name>A0ABQ3UP42_9CHLR</name>
<dbReference type="Proteomes" id="UP000654345">
    <property type="component" value="Unassembled WGS sequence"/>
</dbReference>
<reference evidence="1 2" key="1">
    <citation type="journal article" date="2021" name="Int. J. Syst. Evol. Microbiol.">
        <title>Reticulibacter mediterranei gen. nov., sp. nov., within the new family Reticulibacteraceae fam. nov., and Ktedonospora formicarum gen. nov., sp. nov., Ktedonobacter robiniae sp. nov., Dictyobacter formicarum sp. nov. and Dictyobacter arantiisoli sp. nov., belonging to the class Ktedonobacteria.</title>
        <authorList>
            <person name="Yabe S."/>
            <person name="Zheng Y."/>
            <person name="Wang C.M."/>
            <person name="Sakai Y."/>
            <person name="Abe K."/>
            <person name="Yokota A."/>
            <person name="Donadio S."/>
            <person name="Cavaletti L."/>
            <person name="Monciardini P."/>
        </authorList>
    </citation>
    <scope>NUCLEOTIDE SEQUENCE [LARGE SCALE GENOMIC DNA]</scope>
    <source>
        <strain evidence="1 2">SOSP1-30</strain>
    </source>
</reference>
<dbReference type="EMBL" id="BNJG01000001">
    <property type="protein sequence ID" value="GHO54506.1"/>
    <property type="molecule type" value="Genomic_DNA"/>
</dbReference>
<evidence type="ECO:0000313" key="2">
    <source>
        <dbReference type="Proteomes" id="UP000654345"/>
    </source>
</evidence>
<sequence>MADRGDVDNRLVDELLDLSRIQAVTLEYAQDTVDLGELLEEVVDVIQGPTLPSLSRIVHRLLTKN</sequence>
<keyword evidence="2" id="KW-1185">Reference proteome</keyword>
<protein>
    <submittedName>
        <fullName evidence="1">Uncharacterized protein</fullName>
    </submittedName>
</protein>
<gene>
    <name evidence="1" type="ORF">KSB_29810</name>
</gene>
<proteinExistence type="predicted"/>